<accession>A0A9J5W9D3</accession>
<evidence type="ECO:0000313" key="2">
    <source>
        <dbReference type="EMBL" id="KAG5572177.1"/>
    </source>
</evidence>
<gene>
    <name evidence="2" type="ORF">H5410_061943</name>
</gene>
<dbReference type="AlphaFoldDB" id="A0A9J5W9D3"/>
<evidence type="ECO:0000313" key="3">
    <source>
        <dbReference type="Proteomes" id="UP000824120"/>
    </source>
</evidence>
<reference evidence="2 3" key="1">
    <citation type="submission" date="2020-09" db="EMBL/GenBank/DDBJ databases">
        <title>De no assembly of potato wild relative species, Solanum commersonii.</title>
        <authorList>
            <person name="Cho K."/>
        </authorList>
    </citation>
    <scope>NUCLEOTIDE SEQUENCE [LARGE SCALE GENOMIC DNA]</scope>
    <source>
        <strain evidence="2">LZ3.2</strain>
        <tissue evidence="2">Leaf</tissue>
    </source>
</reference>
<dbReference type="EMBL" id="JACXVP010000012">
    <property type="protein sequence ID" value="KAG5572177.1"/>
    <property type="molecule type" value="Genomic_DNA"/>
</dbReference>
<sequence length="160" mass="17816">MSERLFEGDLPKGKGPHSCILAVGAELVTVQSLASLRGNVQPILLEHKLRSPDQVPHKSSPMFDQTPKSFVVGSDEEEKEEVLLKWSSRGMRASNAIQTDRIRKMRQDGLLPKEPTSTPVVVENSDTKSEDISKDVKIYLDEETLWIILGVPVTGIRIIE</sequence>
<protein>
    <submittedName>
        <fullName evidence="2">Uncharacterized protein</fullName>
    </submittedName>
</protein>
<feature type="region of interest" description="Disordered" evidence="1">
    <location>
        <begin position="52"/>
        <end position="75"/>
    </location>
</feature>
<evidence type="ECO:0000256" key="1">
    <source>
        <dbReference type="SAM" id="MobiDB-lite"/>
    </source>
</evidence>
<proteinExistence type="predicted"/>
<comment type="caution">
    <text evidence="2">The sequence shown here is derived from an EMBL/GenBank/DDBJ whole genome shotgun (WGS) entry which is preliminary data.</text>
</comment>
<name>A0A9J5W9D3_SOLCO</name>
<keyword evidence="3" id="KW-1185">Reference proteome</keyword>
<organism evidence="2 3">
    <name type="scientific">Solanum commersonii</name>
    <name type="common">Commerson's wild potato</name>
    <name type="synonym">Commerson's nightshade</name>
    <dbReference type="NCBI Taxonomy" id="4109"/>
    <lineage>
        <taxon>Eukaryota</taxon>
        <taxon>Viridiplantae</taxon>
        <taxon>Streptophyta</taxon>
        <taxon>Embryophyta</taxon>
        <taxon>Tracheophyta</taxon>
        <taxon>Spermatophyta</taxon>
        <taxon>Magnoliopsida</taxon>
        <taxon>eudicotyledons</taxon>
        <taxon>Gunneridae</taxon>
        <taxon>Pentapetalae</taxon>
        <taxon>asterids</taxon>
        <taxon>lamiids</taxon>
        <taxon>Solanales</taxon>
        <taxon>Solanaceae</taxon>
        <taxon>Solanoideae</taxon>
        <taxon>Solaneae</taxon>
        <taxon>Solanum</taxon>
    </lineage>
</organism>
<dbReference type="Proteomes" id="UP000824120">
    <property type="component" value="Chromosome 12"/>
</dbReference>